<gene>
    <name evidence="3" type="ORF">FOY51_15545</name>
</gene>
<dbReference type="GO" id="GO:0008270">
    <property type="term" value="F:zinc ion binding"/>
    <property type="evidence" value="ECO:0007669"/>
    <property type="project" value="InterPro"/>
</dbReference>
<keyword evidence="4" id="KW-1185">Reference proteome</keyword>
<dbReference type="CDD" id="cd00085">
    <property type="entry name" value="HNHc"/>
    <property type="match status" value="1"/>
</dbReference>
<dbReference type="Pfam" id="PF01844">
    <property type="entry name" value="HNH"/>
    <property type="match status" value="1"/>
</dbReference>
<comment type="caution">
    <text evidence="3">The sequence shown here is derived from an EMBL/GenBank/DDBJ whole genome shotgun (WGS) entry which is preliminary data.</text>
</comment>
<reference evidence="3 4" key="1">
    <citation type="submission" date="2019-07" db="EMBL/GenBank/DDBJ databases">
        <title>Rhodococcus cavernicolus sp. nov., isolated from a cave.</title>
        <authorList>
            <person name="Lee S.D."/>
        </authorList>
    </citation>
    <scope>NUCLEOTIDE SEQUENCE [LARGE SCALE GENOMIC DNA]</scope>
    <source>
        <strain evidence="3 4">C1-24</strain>
    </source>
</reference>
<evidence type="ECO:0000256" key="1">
    <source>
        <dbReference type="SAM" id="MobiDB-lite"/>
    </source>
</evidence>
<dbReference type="EMBL" id="VLNY01000007">
    <property type="protein sequence ID" value="KAA0021815.1"/>
    <property type="molecule type" value="Genomic_DNA"/>
</dbReference>
<dbReference type="Gene3D" id="1.10.30.50">
    <property type="match status" value="1"/>
</dbReference>
<protein>
    <submittedName>
        <fullName evidence="3">HNH endonuclease</fullName>
    </submittedName>
</protein>
<evidence type="ECO:0000259" key="2">
    <source>
        <dbReference type="SMART" id="SM00507"/>
    </source>
</evidence>
<proteinExistence type="predicted"/>
<sequence>MPPRTKRSGLDHRAYRRAKNRLRQNARTCWLCGKWIDVDLPSNDPMSWTADHVIPRSKGGHLLGELRAAHRSCNSSRGNRPPERIDQLPTTRQW</sequence>
<dbReference type="GO" id="GO:0003676">
    <property type="term" value="F:nucleic acid binding"/>
    <property type="evidence" value="ECO:0007669"/>
    <property type="project" value="InterPro"/>
</dbReference>
<dbReference type="SMART" id="SM00507">
    <property type="entry name" value="HNHc"/>
    <property type="match status" value="1"/>
</dbReference>
<dbReference type="OrthoDB" id="2084290at2"/>
<dbReference type="InterPro" id="IPR002711">
    <property type="entry name" value="HNH"/>
</dbReference>
<dbReference type="RefSeq" id="WP_149431178.1">
    <property type="nucleotide sequence ID" value="NZ_VLNY01000007.1"/>
</dbReference>
<dbReference type="Proteomes" id="UP000322244">
    <property type="component" value="Unassembled WGS sequence"/>
</dbReference>
<dbReference type="InterPro" id="IPR003615">
    <property type="entry name" value="HNH_nuc"/>
</dbReference>
<keyword evidence="3" id="KW-0540">Nuclease</keyword>
<dbReference type="GO" id="GO:0004519">
    <property type="term" value="F:endonuclease activity"/>
    <property type="evidence" value="ECO:0007669"/>
    <property type="project" value="UniProtKB-KW"/>
</dbReference>
<evidence type="ECO:0000313" key="3">
    <source>
        <dbReference type="EMBL" id="KAA0021815.1"/>
    </source>
</evidence>
<organism evidence="3 4">
    <name type="scientific">Antrihabitans cavernicola</name>
    <dbReference type="NCBI Taxonomy" id="2495913"/>
    <lineage>
        <taxon>Bacteria</taxon>
        <taxon>Bacillati</taxon>
        <taxon>Actinomycetota</taxon>
        <taxon>Actinomycetes</taxon>
        <taxon>Mycobacteriales</taxon>
        <taxon>Nocardiaceae</taxon>
        <taxon>Antrihabitans</taxon>
    </lineage>
</organism>
<name>A0A5A7SBA5_9NOCA</name>
<feature type="region of interest" description="Disordered" evidence="1">
    <location>
        <begin position="71"/>
        <end position="94"/>
    </location>
</feature>
<accession>A0A5A7SBA5</accession>
<keyword evidence="3" id="KW-0378">Hydrolase</keyword>
<keyword evidence="3" id="KW-0255">Endonuclease</keyword>
<feature type="domain" description="HNH nuclease" evidence="2">
    <location>
        <begin position="17"/>
        <end position="75"/>
    </location>
</feature>
<evidence type="ECO:0000313" key="4">
    <source>
        <dbReference type="Proteomes" id="UP000322244"/>
    </source>
</evidence>
<dbReference type="AlphaFoldDB" id="A0A5A7SBA5"/>